<proteinExistence type="predicted"/>
<protein>
    <submittedName>
        <fullName evidence="1">Uncharacterized protein</fullName>
    </submittedName>
</protein>
<dbReference type="EMBL" id="QRPH01000002">
    <property type="protein sequence ID" value="RHL96918.1"/>
    <property type="molecule type" value="Genomic_DNA"/>
</dbReference>
<dbReference type="Proteomes" id="UP000285613">
    <property type="component" value="Unassembled WGS sequence"/>
</dbReference>
<reference evidence="1 3" key="1">
    <citation type="submission" date="2018-08" db="EMBL/GenBank/DDBJ databases">
        <title>A genome reference for cultivated species of the human gut microbiota.</title>
        <authorList>
            <person name="Zou Y."/>
            <person name="Xue W."/>
            <person name="Luo G."/>
        </authorList>
    </citation>
    <scope>NUCLEOTIDE SEQUENCE [LARGE SCALE GENOMIC DNA]</scope>
    <source>
        <strain evidence="1 3">AF36-12AT</strain>
    </source>
</reference>
<dbReference type="EMBL" id="CABHOD010000004">
    <property type="protein sequence ID" value="VUX63327.1"/>
    <property type="molecule type" value="Genomic_DNA"/>
</dbReference>
<reference evidence="2 4" key="2">
    <citation type="submission" date="2019-07" db="EMBL/GenBank/DDBJ databases">
        <authorList>
            <person name="Chang H.-W."/>
            <person name="Raman A."/>
            <person name="Venkatesh S."/>
            <person name="Gehrig J."/>
        </authorList>
    </citation>
    <scope>NUCLEOTIDE SEQUENCE [LARGE SCALE GENOMIC DNA]</scope>
    <source>
        <strain evidence="2">Bifidobacterium_pseudocatenulatum_LFYP_29</strain>
    </source>
</reference>
<evidence type="ECO:0000313" key="4">
    <source>
        <dbReference type="Proteomes" id="UP000331308"/>
    </source>
</evidence>
<gene>
    <name evidence="2" type="ORF">BPLFYP29_00905</name>
    <name evidence="1" type="ORF">DWZ91_02600</name>
</gene>
<evidence type="ECO:0000313" key="2">
    <source>
        <dbReference type="EMBL" id="VUX63327.1"/>
    </source>
</evidence>
<evidence type="ECO:0000313" key="3">
    <source>
        <dbReference type="Proteomes" id="UP000285613"/>
    </source>
</evidence>
<name>A0AAQ0LSQ6_BIFPS</name>
<dbReference type="RefSeq" id="WP_117750050.1">
    <property type="nucleotide sequence ID" value="NZ_CABHOD010000004.1"/>
</dbReference>
<sequence length="348" mass="38183">MAIRIPADITDAFSHLMMVGLASILEDDDSGRHCMIRWVDFRHAELTISDDLDMEAVSVIVSNHAERWSSMKALQSRGDYTVSGARDAGKSSSMHATMSPRLSALGVPGGWEKLSQDREAAIDDLRTWGDYRYFGALGQPSYWSGERSKKLWSDAGASRWEMVTRNQGQEFVQGRLLPLAQKVAERSVQAVQDGLMGKDIVDEAGKNSATSRTATGLHAPSKTDNARAWCALMGVSAFPTWVCTSAGNDDRDPSTALFQLKGPIRFAVLPITDKPWTVAKYRSVVRSSALAEFGIQQKTTTTDMTTISSAADWLREKGVCACVLFNQFVSDNASAPERWLEPGEIIPL</sequence>
<evidence type="ECO:0000313" key="1">
    <source>
        <dbReference type="EMBL" id="RHL96918.1"/>
    </source>
</evidence>
<dbReference type="AlphaFoldDB" id="A0AAQ0LSQ6"/>
<organism evidence="1 3">
    <name type="scientific">Bifidobacterium pseudocatenulatum</name>
    <dbReference type="NCBI Taxonomy" id="28026"/>
    <lineage>
        <taxon>Bacteria</taxon>
        <taxon>Bacillati</taxon>
        <taxon>Actinomycetota</taxon>
        <taxon>Actinomycetes</taxon>
        <taxon>Bifidobacteriales</taxon>
        <taxon>Bifidobacteriaceae</taxon>
        <taxon>Bifidobacterium</taxon>
    </lineage>
</organism>
<comment type="caution">
    <text evidence="1">The sequence shown here is derived from an EMBL/GenBank/DDBJ whole genome shotgun (WGS) entry which is preliminary data.</text>
</comment>
<accession>A0AAQ0LSQ6</accession>
<dbReference type="Proteomes" id="UP000331308">
    <property type="component" value="Unassembled WGS sequence"/>
</dbReference>